<dbReference type="KEGG" id="pin:Ping_3357"/>
<organism evidence="1 2">
    <name type="scientific">Psychromonas ingrahamii (strain DSM 17664 / CCUG 51855 / 37)</name>
    <dbReference type="NCBI Taxonomy" id="357804"/>
    <lineage>
        <taxon>Bacteria</taxon>
        <taxon>Pseudomonadati</taxon>
        <taxon>Pseudomonadota</taxon>
        <taxon>Gammaproteobacteria</taxon>
        <taxon>Alteromonadales</taxon>
        <taxon>Psychromonadaceae</taxon>
        <taxon>Psychromonas</taxon>
    </lineage>
</organism>
<dbReference type="EMBL" id="CP000510">
    <property type="protein sequence ID" value="ABM05043.1"/>
    <property type="molecule type" value="Genomic_DNA"/>
</dbReference>
<dbReference type="PANTHER" id="PTHR35602:SF3">
    <property type="entry name" value="ESTERASE YQIA"/>
    <property type="match status" value="1"/>
</dbReference>
<accession>A1SZX8</accession>
<dbReference type="AlphaFoldDB" id="A1SZX8"/>
<dbReference type="RefSeq" id="WP_011771595.1">
    <property type="nucleotide sequence ID" value="NC_008709.1"/>
</dbReference>
<dbReference type="Gene3D" id="3.40.50.1820">
    <property type="entry name" value="alpha/beta hydrolase"/>
    <property type="match status" value="1"/>
</dbReference>
<reference evidence="1 2" key="1">
    <citation type="submission" date="2007-01" db="EMBL/GenBank/DDBJ databases">
        <title>Complete sequence of Psychromonas ingrahamii 37.</title>
        <authorList>
            <consortium name="US DOE Joint Genome Institute"/>
            <person name="Copeland A."/>
            <person name="Lucas S."/>
            <person name="Lapidus A."/>
            <person name="Barry K."/>
            <person name="Detter J.C."/>
            <person name="Glavina del Rio T."/>
            <person name="Hammon N."/>
            <person name="Israni S."/>
            <person name="Dalin E."/>
            <person name="Tice H."/>
            <person name="Pitluck S."/>
            <person name="Thompson L.S."/>
            <person name="Brettin T."/>
            <person name="Bruce D."/>
            <person name="Han C."/>
            <person name="Tapia R."/>
            <person name="Schmutz J."/>
            <person name="Larimer F."/>
            <person name="Land M."/>
            <person name="Hauser L."/>
            <person name="Kyrpides N."/>
            <person name="Ivanova N."/>
            <person name="Staley J."/>
            <person name="Richardson P."/>
        </authorList>
    </citation>
    <scope>NUCLEOTIDE SEQUENCE [LARGE SCALE GENOMIC DNA]</scope>
    <source>
        <strain evidence="1 2">37</strain>
    </source>
</reference>
<proteinExistence type="predicted"/>
<keyword evidence="2" id="KW-1185">Reference proteome</keyword>
<gene>
    <name evidence="1" type="ordered locus">Ping_3357</name>
</gene>
<name>A1SZX8_PSYIN</name>
<dbReference type="InterPro" id="IPR008886">
    <property type="entry name" value="UPF0227/Esterase_YqiA"/>
</dbReference>
<dbReference type="Proteomes" id="UP000000639">
    <property type="component" value="Chromosome"/>
</dbReference>
<dbReference type="InterPro" id="IPR029058">
    <property type="entry name" value="AB_hydrolase_fold"/>
</dbReference>
<dbReference type="eggNOG" id="COG3150">
    <property type="taxonomic scope" value="Bacteria"/>
</dbReference>
<dbReference type="OrthoDB" id="9814831at2"/>
<evidence type="ECO:0000313" key="2">
    <source>
        <dbReference type="Proteomes" id="UP000000639"/>
    </source>
</evidence>
<dbReference type="HOGENOM" id="CLU_090996_2_0_6"/>
<dbReference type="PANTHER" id="PTHR35602">
    <property type="entry name" value="ESTERASE YQIA-RELATED"/>
    <property type="match status" value="1"/>
</dbReference>
<evidence type="ECO:0008006" key="3">
    <source>
        <dbReference type="Google" id="ProtNLM"/>
    </source>
</evidence>
<dbReference type="STRING" id="357804.Ping_3357"/>
<sequence length="190" mass="21864">MQKILLSLHGYHSSPGSLKARLMSSYLAEHFPEISFLCPQLPCQPEKMWTLIESVFEQYKGAEIAVMGSSLGGYLAANASEQYGVKVVLINPAVLPYCLLQQYTGMQTHPYTQESYRIDENYLQQLRKLAVKELSDRQKYWVLLQKKDEVLNYQEAFDKFQGCKITCEEGGDHSFIGFERFLPDIIKFLF</sequence>
<dbReference type="ESTHER" id="psyin-a1szx8">
    <property type="family name" value="abh_upf00227"/>
</dbReference>
<dbReference type="SUPFAM" id="SSF53474">
    <property type="entry name" value="alpha/beta-Hydrolases"/>
    <property type="match status" value="1"/>
</dbReference>
<evidence type="ECO:0000313" key="1">
    <source>
        <dbReference type="EMBL" id="ABM05043.1"/>
    </source>
</evidence>
<protein>
    <recommendedName>
        <fullName evidence="3">Esterase YqiA</fullName>
    </recommendedName>
</protein>
<dbReference type="Pfam" id="PF05728">
    <property type="entry name" value="UPF0227"/>
    <property type="match status" value="1"/>
</dbReference>